<dbReference type="Pfam" id="PF13231">
    <property type="entry name" value="PMT_2"/>
    <property type="match status" value="1"/>
</dbReference>
<dbReference type="RefSeq" id="WP_078717821.1">
    <property type="nucleotide sequence ID" value="NZ_FUYC01000013.1"/>
</dbReference>
<proteinExistence type="predicted"/>
<dbReference type="InterPro" id="IPR050297">
    <property type="entry name" value="LipidA_mod_glycosyltrf_83"/>
</dbReference>
<dbReference type="InterPro" id="IPR038731">
    <property type="entry name" value="RgtA/B/C-like"/>
</dbReference>
<feature type="transmembrane region" description="Helical" evidence="8">
    <location>
        <begin position="263"/>
        <end position="286"/>
    </location>
</feature>
<comment type="subcellular location">
    <subcellularLocation>
        <location evidence="1">Cell membrane</location>
        <topology evidence="1">Multi-pass membrane protein</topology>
    </subcellularLocation>
</comment>
<feature type="transmembrane region" description="Helical" evidence="8">
    <location>
        <begin position="209"/>
        <end position="229"/>
    </location>
</feature>
<evidence type="ECO:0000256" key="6">
    <source>
        <dbReference type="ARBA" id="ARBA00022989"/>
    </source>
</evidence>
<dbReference type="PANTHER" id="PTHR33908">
    <property type="entry name" value="MANNOSYLTRANSFERASE YKCB-RELATED"/>
    <property type="match status" value="1"/>
</dbReference>
<dbReference type="GO" id="GO:0009103">
    <property type="term" value="P:lipopolysaccharide biosynthetic process"/>
    <property type="evidence" value="ECO:0007669"/>
    <property type="project" value="UniProtKB-ARBA"/>
</dbReference>
<evidence type="ECO:0000256" key="4">
    <source>
        <dbReference type="ARBA" id="ARBA00022679"/>
    </source>
</evidence>
<keyword evidence="4 10" id="KW-0808">Transferase</keyword>
<evidence type="ECO:0000256" key="1">
    <source>
        <dbReference type="ARBA" id="ARBA00004651"/>
    </source>
</evidence>
<keyword evidence="2" id="KW-1003">Cell membrane</keyword>
<feature type="transmembrane region" description="Helical" evidence="8">
    <location>
        <begin position="54"/>
        <end position="73"/>
    </location>
</feature>
<evidence type="ECO:0000256" key="5">
    <source>
        <dbReference type="ARBA" id="ARBA00022692"/>
    </source>
</evidence>
<gene>
    <name evidence="10" type="ORF">SAMN02745704_02272</name>
</gene>
<evidence type="ECO:0000313" key="11">
    <source>
        <dbReference type="Proteomes" id="UP000190027"/>
    </source>
</evidence>
<reference evidence="10 11" key="1">
    <citation type="submission" date="2017-02" db="EMBL/GenBank/DDBJ databases">
        <authorList>
            <person name="Peterson S.W."/>
        </authorList>
    </citation>
    <scope>NUCLEOTIDE SEQUENCE [LARGE SCALE GENOMIC DNA]</scope>
    <source>
        <strain evidence="10 11">DSM 16080</strain>
    </source>
</reference>
<dbReference type="EMBL" id="FUYC01000013">
    <property type="protein sequence ID" value="SKA90964.1"/>
    <property type="molecule type" value="Genomic_DNA"/>
</dbReference>
<protein>
    <submittedName>
        <fullName evidence="10">Dolichyl-phosphate-mannose-protein mannosyltransferase</fullName>
    </submittedName>
</protein>
<feature type="transmembrane region" description="Helical" evidence="8">
    <location>
        <begin position="109"/>
        <end position="129"/>
    </location>
</feature>
<keyword evidence="6 8" id="KW-1133">Transmembrane helix</keyword>
<feature type="transmembrane region" description="Helical" evidence="8">
    <location>
        <begin position="330"/>
        <end position="347"/>
    </location>
</feature>
<dbReference type="AlphaFoldDB" id="A0A1T4XN59"/>
<feature type="transmembrane region" description="Helical" evidence="8">
    <location>
        <begin position="181"/>
        <end position="197"/>
    </location>
</feature>
<organism evidence="10 11">
    <name type="scientific">Paucidesulfovibrio gracilis DSM 16080</name>
    <dbReference type="NCBI Taxonomy" id="1121449"/>
    <lineage>
        <taxon>Bacteria</taxon>
        <taxon>Pseudomonadati</taxon>
        <taxon>Thermodesulfobacteriota</taxon>
        <taxon>Desulfovibrionia</taxon>
        <taxon>Desulfovibrionales</taxon>
        <taxon>Desulfovibrionaceae</taxon>
        <taxon>Paucidesulfovibrio</taxon>
    </lineage>
</organism>
<evidence type="ECO:0000256" key="3">
    <source>
        <dbReference type="ARBA" id="ARBA00022676"/>
    </source>
</evidence>
<evidence type="ECO:0000313" key="10">
    <source>
        <dbReference type="EMBL" id="SKA90964.1"/>
    </source>
</evidence>
<evidence type="ECO:0000256" key="7">
    <source>
        <dbReference type="ARBA" id="ARBA00023136"/>
    </source>
</evidence>
<evidence type="ECO:0000256" key="2">
    <source>
        <dbReference type="ARBA" id="ARBA00022475"/>
    </source>
</evidence>
<dbReference type="OrthoDB" id="9802649at2"/>
<feature type="domain" description="Glycosyltransferase RgtA/B/C/D-like" evidence="9">
    <location>
        <begin position="59"/>
        <end position="227"/>
    </location>
</feature>
<feature type="transmembrane region" description="Helical" evidence="8">
    <location>
        <begin position="367"/>
        <end position="389"/>
    </location>
</feature>
<feature type="transmembrane region" description="Helical" evidence="8">
    <location>
        <begin position="307"/>
        <end position="324"/>
    </location>
</feature>
<keyword evidence="7 8" id="KW-0472">Membrane</keyword>
<sequence>MRSMFPAFDKRPHLWAAAIILTTFLIRVVYVATGQITLVQDEAQYWDWTRHLQLTYYSKGPLIAWIIHVWTSVFGDTELGVRFGSIFGSLLTQTVLYLGVAKLWNKPRVALWSLLIFNTTAIFAGLSILMTTDNPFMLTWTCCLFLLYLGSRSQADGRAPVWPFVLLSLCFGIGILAKYTMLGFIGLSGMFWLALLYQRACPKGFFTRLAASLLVGLFLGFLPTLIWNIQHDFVGYKHVLHLIGASGKKAQAFFHLKRVPEHLSAQIGLALPWWLVFMFLGAWRAGRTALERRPTTDMDRIEERRRSALLFLFFVPVWLFFFLWSFHAKIMPNWTTVSYVAGCILAAQAMDRLFQRGSGFAWKIRKLWPALAVAIFLLMHTAQLLPLPFSMDPTRRVKGWRELGEVIEEHRLHGFDDPERVFIMSNLYDMTAALAFYVPGQPRTYCAWVDSRRMNQYDLWPGPDADKVGWDAIYVKKRLKNGVVKDLQAMFDSVSEPIHVQTMYNGVPSRTFTLFLCKGYNGFWPKRHNNKF</sequence>
<dbReference type="PANTHER" id="PTHR33908:SF11">
    <property type="entry name" value="MEMBRANE PROTEIN"/>
    <property type="match status" value="1"/>
</dbReference>
<name>A0A1T4XN59_9BACT</name>
<keyword evidence="3 10" id="KW-0328">Glycosyltransferase</keyword>
<feature type="transmembrane region" description="Helical" evidence="8">
    <location>
        <begin position="12"/>
        <end position="33"/>
    </location>
</feature>
<dbReference type="Proteomes" id="UP000190027">
    <property type="component" value="Unassembled WGS sequence"/>
</dbReference>
<dbReference type="GO" id="GO:0016763">
    <property type="term" value="F:pentosyltransferase activity"/>
    <property type="evidence" value="ECO:0007669"/>
    <property type="project" value="TreeGrafter"/>
</dbReference>
<keyword evidence="11" id="KW-1185">Reference proteome</keyword>
<dbReference type="STRING" id="1121449.SAMN02745704_02272"/>
<evidence type="ECO:0000259" key="9">
    <source>
        <dbReference type="Pfam" id="PF13231"/>
    </source>
</evidence>
<feature type="transmembrane region" description="Helical" evidence="8">
    <location>
        <begin position="79"/>
        <end position="100"/>
    </location>
</feature>
<dbReference type="GO" id="GO:0005886">
    <property type="term" value="C:plasma membrane"/>
    <property type="evidence" value="ECO:0007669"/>
    <property type="project" value="UniProtKB-SubCell"/>
</dbReference>
<accession>A0A1T4XN59</accession>
<evidence type="ECO:0000256" key="8">
    <source>
        <dbReference type="SAM" id="Phobius"/>
    </source>
</evidence>
<keyword evidence="5 8" id="KW-0812">Transmembrane</keyword>